<keyword evidence="5 8" id="KW-0812">Transmembrane</keyword>
<dbReference type="EMBL" id="CP018082">
    <property type="protein sequence ID" value="APE38489.1"/>
    <property type="molecule type" value="Genomic_DNA"/>
</dbReference>
<evidence type="ECO:0000256" key="2">
    <source>
        <dbReference type="ARBA" id="ARBA00022475"/>
    </source>
</evidence>
<evidence type="ECO:0000256" key="8">
    <source>
        <dbReference type="SAM" id="Phobius"/>
    </source>
</evidence>
<evidence type="ECO:0000256" key="6">
    <source>
        <dbReference type="ARBA" id="ARBA00022989"/>
    </source>
</evidence>
<evidence type="ECO:0000256" key="3">
    <source>
        <dbReference type="ARBA" id="ARBA00022676"/>
    </source>
</evidence>
<evidence type="ECO:0000313" key="11">
    <source>
        <dbReference type="Proteomes" id="UP000183810"/>
    </source>
</evidence>
<dbReference type="InterPro" id="IPR038731">
    <property type="entry name" value="RgtA/B/C-like"/>
</dbReference>
<keyword evidence="4" id="KW-0808">Transferase</keyword>
<evidence type="ECO:0000256" key="4">
    <source>
        <dbReference type="ARBA" id="ARBA00022679"/>
    </source>
</evidence>
<feature type="transmembrane region" description="Helical" evidence="8">
    <location>
        <begin position="9"/>
        <end position="29"/>
    </location>
</feature>
<evidence type="ECO:0000313" key="10">
    <source>
        <dbReference type="EMBL" id="APE38489.1"/>
    </source>
</evidence>
<dbReference type="KEGG" id="nsl:BOX37_18870"/>
<reference evidence="10" key="1">
    <citation type="submission" date="2016-11" db="EMBL/GenBank/DDBJ databases">
        <authorList>
            <person name="Jaros S."/>
            <person name="Januszkiewicz K."/>
            <person name="Wedrychowicz H."/>
        </authorList>
    </citation>
    <scope>NUCLEOTIDE SEQUENCE [LARGE SCALE GENOMIC DNA]</scope>
    <source>
        <strain evidence="10">Y48</strain>
    </source>
</reference>
<feature type="transmembrane region" description="Helical" evidence="8">
    <location>
        <begin position="174"/>
        <end position="192"/>
    </location>
</feature>
<feature type="transmembrane region" description="Helical" evidence="8">
    <location>
        <begin position="273"/>
        <end position="290"/>
    </location>
</feature>
<evidence type="ECO:0000256" key="1">
    <source>
        <dbReference type="ARBA" id="ARBA00004651"/>
    </source>
</evidence>
<keyword evidence="2" id="KW-1003">Cell membrane</keyword>
<sequence>MAVETPARFAWRPVGVVAVVAGGLFLSRLGRYEFGGDELYFIAAGRQLALGYADQGPVVPLLAAVADVLAPGSRELLRLPALLATVASILLAAAIAREFGGGARAQTIAAICYACTPAAVMQAAMASTYALDAALTAGISWLFIRWVRTRADWLLVLAGLVAAVDFQVKWLAPMVWAGLAVGIAMFGPRALLRSRGWWFGSAVLVVTAVPTLVWQQRNGWPQVAMGAVVRAEQLATSGGLVAMPWQVVMVTGPVGALALVGIWAGLRAQRLRPYRFLIPIVVVGLGAVVVGGLRPYFVVGALPGLFAAGAVFVVDRPWRPVLVRGGAVLTACSALLAAAFVLVLPLPGHRLQTPTDRYDQIDTRSKLFGPTGWSALIDGVTTATHQIPAAERTRLAIVTENYWQAAALATLGRDRALPPVFSPHRGYGYFGAPDDDTTAILYVGLTVPHQTMSEVLTHCTPVHRVDDRLGYPGVNRNITIWRCATTRQPWSTAWPGLRTLPLVDGTT</sequence>
<protein>
    <recommendedName>
        <fullName evidence="9">Glycosyltransferase RgtA/B/C/D-like domain-containing protein</fullName>
    </recommendedName>
</protein>
<dbReference type="Pfam" id="PF13231">
    <property type="entry name" value="PMT_2"/>
    <property type="match status" value="1"/>
</dbReference>
<keyword evidence="3" id="KW-0328">Glycosyltransferase</keyword>
<proteinExistence type="predicted"/>
<evidence type="ECO:0000259" key="9">
    <source>
        <dbReference type="Pfam" id="PF13231"/>
    </source>
</evidence>
<organism evidence="10 11">
    <name type="scientific">Nocardia mangyaensis</name>
    <dbReference type="NCBI Taxonomy" id="2213200"/>
    <lineage>
        <taxon>Bacteria</taxon>
        <taxon>Bacillati</taxon>
        <taxon>Actinomycetota</taxon>
        <taxon>Actinomycetes</taxon>
        <taxon>Mycobacteriales</taxon>
        <taxon>Nocardiaceae</taxon>
        <taxon>Nocardia</taxon>
    </lineage>
</organism>
<name>A0A1J0W2P8_9NOCA</name>
<dbReference type="GO" id="GO:0005886">
    <property type="term" value="C:plasma membrane"/>
    <property type="evidence" value="ECO:0007669"/>
    <property type="project" value="UniProtKB-SubCell"/>
</dbReference>
<feature type="transmembrane region" description="Helical" evidence="8">
    <location>
        <begin position="77"/>
        <end position="96"/>
    </location>
</feature>
<dbReference type="PANTHER" id="PTHR33908:SF11">
    <property type="entry name" value="MEMBRANE PROTEIN"/>
    <property type="match status" value="1"/>
</dbReference>
<keyword evidence="6 8" id="KW-1133">Transmembrane helix</keyword>
<gene>
    <name evidence="10" type="ORF">BOX37_18870</name>
</gene>
<dbReference type="AlphaFoldDB" id="A0A1J0W2P8"/>
<comment type="subcellular location">
    <subcellularLocation>
        <location evidence="1">Cell membrane</location>
        <topology evidence="1">Multi-pass membrane protein</topology>
    </subcellularLocation>
</comment>
<dbReference type="Proteomes" id="UP000183810">
    <property type="component" value="Chromosome"/>
</dbReference>
<dbReference type="PANTHER" id="PTHR33908">
    <property type="entry name" value="MANNOSYLTRANSFERASE YKCB-RELATED"/>
    <property type="match status" value="1"/>
</dbReference>
<dbReference type="GO" id="GO:0016763">
    <property type="term" value="F:pentosyltransferase activity"/>
    <property type="evidence" value="ECO:0007669"/>
    <property type="project" value="TreeGrafter"/>
</dbReference>
<keyword evidence="11" id="KW-1185">Reference proteome</keyword>
<keyword evidence="7 8" id="KW-0472">Membrane</keyword>
<feature type="domain" description="Glycosyltransferase RgtA/B/C/D-like" evidence="9">
    <location>
        <begin position="54"/>
        <end position="214"/>
    </location>
</feature>
<feature type="transmembrane region" description="Helical" evidence="8">
    <location>
        <begin position="103"/>
        <end position="120"/>
    </location>
</feature>
<dbReference type="GO" id="GO:0009103">
    <property type="term" value="P:lipopolysaccharide biosynthetic process"/>
    <property type="evidence" value="ECO:0007669"/>
    <property type="project" value="UniProtKB-ARBA"/>
</dbReference>
<accession>A0A1J0W2P8</accession>
<evidence type="ECO:0000256" key="5">
    <source>
        <dbReference type="ARBA" id="ARBA00022692"/>
    </source>
</evidence>
<feature type="transmembrane region" description="Helical" evidence="8">
    <location>
        <begin position="296"/>
        <end position="314"/>
    </location>
</feature>
<evidence type="ECO:0000256" key="7">
    <source>
        <dbReference type="ARBA" id="ARBA00023136"/>
    </source>
</evidence>
<dbReference type="InterPro" id="IPR050297">
    <property type="entry name" value="LipidA_mod_glycosyltrf_83"/>
</dbReference>
<feature type="transmembrane region" description="Helical" evidence="8">
    <location>
        <begin position="321"/>
        <end position="344"/>
    </location>
</feature>
<feature type="transmembrane region" description="Helical" evidence="8">
    <location>
        <begin position="245"/>
        <end position="266"/>
    </location>
</feature>
<feature type="transmembrane region" description="Helical" evidence="8">
    <location>
        <begin position="197"/>
        <end position="215"/>
    </location>
</feature>